<sequence length="98" mass="11019">MATLNRALNMLAAGDHGIVAELRERWQRPDVRVQDAAPPVAKILARHWSTVLRIAYDLAPVGVLYDHELRTHLNSGPDELRIKAREGFQQGKSRRSGL</sequence>
<organism evidence="1 2">
    <name type="scientific">Streptomyces endophytica</name>
    <dbReference type="NCBI Taxonomy" id="2991496"/>
    <lineage>
        <taxon>Bacteria</taxon>
        <taxon>Bacillati</taxon>
        <taxon>Actinomycetota</taxon>
        <taxon>Actinomycetes</taxon>
        <taxon>Kitasatosporales</taxon>
        <taxon>Streptomycetaceae</taxon>
        <taxon>Streptomyces</taxon>
    </lineage>
</organism>
<name>A0ABY6PK16_9ACTN</name>
<evidence type="ECO:0000313" key="1">
    <source>
        <dbReference type="EMBL" id="UZJ33502.1"/>
    </source>
</evidence>
<dbReference type="RefSeq" id="WP_265364679.1">
    <property type="nucleotide sequence ID" value="NZ_CP110636.1"/>
</dbReference>
<evidence type="ECO:0000313" key="2">
    <source>
        <dbReference type="Proteomes" id="UP001164959"/>
    </source>
</evidence>
<keyword evidence="2" id="KW-1185">Reference proteome</keyword>
<protein>
    <submittedName>
        <fullName evidence="1">Uncharacterized protein</fullName>
    </submittedName>
</protein>
<dbReference type="Proteomes" id="UP001164959">
    <property type="component" value="Chromosome"/>
</dbReference>
<dbReference type="EMBL" id="CP110636">
    <property type="protein sequence ID" value="UZJ33502.1"/>
    <property type="molecule type" value="Genomic_DNA"/>
</dbReference>
<accession>A0ABY6PK16</accession>
<gene>
    <name evidence="1" type="ORF">OJ254_28520</name>
</gene>
<reference evidence="1" key="1">
    <citation type="submission" date="2022-11" db="EMBL/GenBank/DDBJ databases">
        <title>Identification and genomic analyses of a novel endophytic actinobacterium Streptomyces endophytica sp. nov. with potential for biocontrol of Yam anthracnose.</title>
        <authorList>
            <person name="Huang X."/>
        </authorList>
    </citation>
    <scope>NUCLEOTIDE SEQUENCE</scope>
    <source>
        <strain evidence="1">HNM0140</strain>
    </source>
</reference>
<proteinExistence type="predicted"/>